<feature type="transmembrane region" description="Helical" evidence="7">
    <location>
        <begin position="147"/>
        <end position="171"/>
    </location>
</feature>
<dbReference type="Proteomes" id="UP001595536">
    <property type="component" value="Unassembled WGS sequence"/>
</dbReference>
<dbReference type="PANTHER" id="PTHR30353">
    <property type="entry name" value="INNER MEMBRANE PROTEIN DEDA-RELATED"/>
    <property type="match status" value="1"/>
</dbReference>
<evidence type="ECO:0000256" key="6">
    <source>
        <dbReference type="ARBA" id="ARBA00023136"/>
    </source>
</evidence>
<evidence type="ECO:0000256" key="4">
    <source>
        <dbReference type="ARBA" id="ARBA00022692"/>
    </source>
</evidence>
<feature type="transmembrane region" description="Helical" evidence="7">
    <location>
        <begin position="21"/>
        <end position="54"/>
    </location>
</feature>
<comment type="caution">
    <text evidence="7">Lacks conserved residue(s) required for the propagation of feature annotation.</text>
</comment>
<comment type="similarity">
    <text evidence="2 7">Belongs to the DedA family.</text>
</comment>
<protein>
    <submittedName>
        <fullName evidence="9">DedA family protein</fullName>
    </submittedName>
</protein>
<comment type="caution">
    <text evidence="9">The sequence shown here is derived from an EMBL/GenBank/DDBJ whole genome shotgun (WGS) entry which is preliminary data.</text>
</comment>
<evidence type="ECO:0000256" key="3">
    <source>
        <dbReference type="ARBA" id="ARBA00022475"/>
    </source>
</evidence>
<dbReference type="RefSeq" id="WP_376829862.1">
    <property type="nucleotide sequence ID" value="NZ_JBHLWR010000006.1"/>
</dbReference>
<feature type="transmembrane region" description="Helical" evidence="7">
    <location>
        <begin position="60"/>
        <end position="86"/>
    </location>
</feature>
<comment type="subcellular location">
    <subcellularLocation>
        <location evidence="1 7">Cell membrane</location>
        <topology evidence="1 7">Multi-pass membrane protein</topology>
    </subcellularLocation>
</comment>
<evidence type="ECO:0000256" key="2">
    <source>
        <dbReference type="ARBA" id="ARBA00010792"/>
    </source>
</evidence>
<dbReference type="InterPro" id="IPR032816">
    <property type="entry name" value="VTT_dom"/>
</dbReference>
<name>A0ABV7LGL5_9HYPH</name>
<accession>A0ABV7LGL5</accession>
<evidence type="ECO:0000313" key="9">
    <source>
        <dbReference type="EMBL" id="MFC3266825.1"/>
    </source>
</evidence>
<dbReference type="EMBL" id="JBHRUV010000058">
    <property type="protein sequence ID" value="MFC3266825.1"/>
    <property type="molecule type" value="Genomic_DNA"/>
</dbReference>
<organism evidence="9 10">
    <name type="scientific">Camelimonas abortus</name>
    <dbReference type="NCBI Taxonomy" id="1017184"/>
    <lineage>
        <taxon>Bacteria</taxon>
        <taxon>Pseudomonadati</taxon>
        <taxon>Pseudomonadota</taxon>
        <taxon>Alphaproteobacteria</taxon>
        <taxon>Hyphomicrobiales</taxon>
        <taxon>Chelatococcaceae</taxon>
        <taxon>Camelimonas</taxon>
    </lineage>
</organism>
<keyword evidence="3 7" id="KW-1003">Cell membrane</keyword>
<dbReference type="Pfam" id="PF09335">
    <property type="entry name" value="VTT_dom"/>
    <property type="match status" value="1"/>
</dbReference>
<keyword evidence="5 7" id="KW-1133">Transmembrane helix</keyword>
<dbReference type="PANTHER" id="PTHR30353:SF15">
    <property type="entry name" value="INNER MEMBRANE PROTEIN YABI"/>
    <property type="match status" value="1"/>
</dbReference>
<evidence type="ECO:0000256" key="1">
    <source>
        <dbReference type="ARBA" id="ARBA00004651"/>
    </source>
</evidence>
<feature type="domain" description="VTT" evidence="8">
    <location>
        <begin position="41"/>
        <end position="165"/>
    </location>
</feature>
<gene>
    <name evidence="9" type="ORF">ACFOEX_10755</name>
</gene>
<evidence type="ECO:0000256" key="7">
    <source>
        <dbReference type="RuleBase" id="RU367016"/>
    </source>
</evidence>
<dbReference type="InterPro" id="IPR032818">
    <property type="entry name" value="DedA-like"/>
</dbReference>
<keyword evidence="4 7" id="KW-0812">Transmembrane</keyword>
<evidence type="ECO:0000256" key="5">
    <source>
        <dbReference type="ARBA" id="ARBA00022989"/>
    </source>
</evidence>
<keyword evidence="10" id="KW-1185">Reference proteome</keyword>
<evidence type="ECO:0000313" key="10">
    <source>
        <dbReference type="Proteomes" id="UP001595536"/>
    </source>
</evidence>
<sequence>MTISEITHEVVTFVQRHQGMAPFVVAALAFAESMAVLSFLVPATGILVALGALLSASGIPFWPVVAGAFVGAALGDWVSYVIGYWLKDSIRGYWPFRRFPHFMDRAEAFTRKWGVASVFIGRFSGPLRAFVPLVAGMFRMNRLKFQLANVSSALIWSVLILLPGEVVSRFWNFN</sequence>
<proteinExistence type="inferred from homology"/>
<reference evidence="10" key="1">
    <citation type="journal article" date="2019" name="Int. J. Syst. Evol. Microbiol.">
        <title>The Global Catalogue of Microorganisms (GCM) 10K type strain sequencing project: providing services to taxonomists for standard genome sequencing and annotation.</title>
        <authorList>
            <consortium name="The Broad Institute Genomics Platform"/>
            <consortium name="The Broad Institute Genome Sequencing Center for Infectious Disease"/>
            <person name="Wu L."/>
            <person name="Ma J."/>
        </authorList>
    </citation>
    <scope>NUCLEOTIDE SEQUENCE [LARGE SCALE GENOMIC DNA]</scope>
    <source>
        <strain evidence="10">CCM 7941</strain>
    </source>
</reference>
<keyword evidence="6 7" id="KW-0472">Membrane</keyword>
<evidence type="ECO:0000259" key="8">
    <source>
        <dbReference type="Pfam" id="PF09335"/>
    </source>
</evidence>